<accession>A0ACA9NX87</accession>
<name>A0ACA9NX87_9GLOM</name>
<feature type="non-terminal residue" evidence="1">
    <location>
        <position position="259"/>
    </location>
</feature>
<dbReference type="Proteomes" id="UP000789525">
    <property type="component" value="Unassembled WGS sequence"/>
</dbReference>
<sequence length="259" mass="29087">MSTNVLFAPIHYIEICRQQRRTQKQTGDLVPNLKIRCDREIPCGNCKKRGVSSICPEGQLTYGSGRSVDVPCPSVICLSTHVEDSPPLLLSRFVLAGTTELHTRIQELSTRVRKLEAALETAHAQISNDVHPLLREEERVDITTFSSDVQEEVQTSKWEESDTISDKFSMLSIDGDIRTTRFTPSFYSLWYLSETELYLTLQENPHSAPLHKASPDHISSFPTELLHIALGSFDDKRALLQRLLSCLPPPSIAQTLVDA</sequence>
<reference evidence="1" key="1">
    <citation type="submission" date="2021-06" db="EMBL/GenBank/DDBJ databases">
        <authorList>
            <person name="Kallberg Y."/>
            <person name="Tangrot J."/>
            <person name="Rosling A."/>
        </authorList>
    </citation>
    <scope>NUCLEOTIDE SEQUENCE</scope>
    <source>
        <strain evidence="1">CL356</strain>
    </source>
</reference>
<dbReference type="EMBL" id="CAJVPT010026454">
    <property type="protein sequence ID" value="CAG8679465.1"/>
    <property type="molecule type" value="Genomic_DNA"/>
</dbReference>
<organism evidence="1 2">
    <name type="scientific">Acaulospora colombiana</name>
    <dbReference type="NCBI Taxonomy" id="27376"/>
    <lineage>
        <taxon>Eukaryota</taxon>
        <taxon>Fungi</taxon>
        <taxon>Fungi incertae sedis</taxon>
        <taxon>Mucoromycota</taxon>
        <taxon>Glomeromycotina</taxon>
        <taxon>Glomeromycetes</taxon>
        <taxon>Diversisporales</taxon>
        <taxon>Acaulosporaceae</taxon>
        <taxon>Acaulospora</taxon>
    </lineage>
</organism>
<evidence type="ECO:0000313" key="2">
    <source>
        <dbReference type="Proteomes" id="UP000789525"/>
    </source>
</evidence>
<proteinExistence type="predicted"/>
<protein>
    <submittedName>
        <fullName evidence="1">13938_t:CDS:1</fullName>
    </submittedName>
</protein>
<evidence type="ECO:0000313" key="1">
    <source>
        <dbReference type="EMBL" id="CAG8679465.1"/>
    </source>
</evidence>
<comment type="caution">
    <text evidence="1">The sequence shown here is derived from an EMBL/GenBank/DDBJ whole genome shotgun (WGS) entry which is preliminary data.</text>
</comment>
<keyword evidence="2" id="KW-1185">Reference proteome</keyword>
<gene>
    <name evidence="1" type="ORF">ACOLOM_LOCUS9273</name>
</gene>